<protein>
    <submittedName>
        <fullName evidence="1">Uncharacterized protein</fullName>
    </submittedName>
</protein>
<evidence type="ECO:0000313" key="2">
    <source>
        <dbReference type="Proteomes" id="UP001239111"/>
    </source>
</evidence>
<dbReference type="Proteomes" id="UP001239111">
    <property type="component" value="Chromosome 4"/>
</dbReference>
<organism evidence="1 2">
    <name type="scientific">Eretmocerus hayati</name>
    <dbReference type="NCBI Taxonomy" id="131215"/>
    <lineage>
        <taxon>Eukaryota</taxon>
        <taxon>Metazoa</taxon>
        <taxon>Ecdysozoa</taxon>
        <taxon>Arthropoda</taxon>
        <taxon>Hexapoda</taxon>
        <taxon>Insecta</taxon>
        <taxon>Pterygota</taxon>
        <taxon>Neoptera</taxon>
        <taxon>Endopterygota</taxon>
        <taxon>Hymenoptera</taxon>
        <taxon>Apocrita</taxon>
        <taxon>Proctotrupomorpha</taxon>
        <taxon>Chalcidoidea</taxon>
        <taxon>Aphelinidae</taxon>
        <taxon>Aphelininae</taxon>
        <taxon>Eretmocerus</taxon>
    </lineage>
</organism>
<name>A0ACC2N4N1_9HYME</name>
<accession>A0ACC2N4N1</accession>
<keyword evidence="2" id="KW-1185">Reference proteome</keyword>
<sequence>MKEQNQVTTEDSEKTIEPINMGFNNPDSTQYVNLPEQNSDCENSTNENQRVETRSEHDEETSRDRHLTWKVERFEDRRNTGVQILVWTNSQARSSTSRVNINDMRRSEIGTIPLPTTQPEAEGTKAPYKDIRNQFELPEYQPVVNLTQLEDFQGDITMKDQFENDPSHESPMHNRTDEQMQPLSETAAVSANEENPEPEHAKMTPVEPNNIHERHMADNLTPLPESRVSDLEHTPRPPATPETSMTDSKVKDPQVQDLSWDYTGTFSKSYGSHGRKGSDGTLHLLLWITGINSHRPGITLHGEGI</sequence>
<comment type="caution">
    <text evidence="1">The sequence shown here is derived from an EMBL/GenBank/DDBJ whole genome shotgun (WGS) entry which is preliminary data.</text>
</comment>
<proteinExistence type="predicted"/>
<evidence type="ECO:0000313" key="1">
    <source>
        <dbReference type="EMBL" id="KAJ8666140.1"/>
    </source>
</evidence>
<gene>
    <name evidence="1" type="ORF">QAD02_007802</name>
</gene>
<reference evidence="1" key="1">
    <citation type="submission" date="2023-04" db="EMBL/GenBank/DDBJ databases">
        <title>A chromosome-level genome assembly of the parasitoid wasp Eretmocerus hayati.</title>
        <authorList>
            <person name="Zhong Y."/>
            <person name="Liu S."/>
            <person name="Liu Y."/>
        </authorList>
    </citation>
    <scope>NUCLEOTIDE SEQUENCE</scope>
    <source>
        <strain evidence="1">ZJU_SS_LIU_2023</strain>
    </source>
</reference>
<dbReference type="EMBL" id="CM056744">
    <property type="protein sequence ID" value="KAJ8666140.1"/>
    <property type="molecule type" value="Genomic_DNA"/>
</dbReference>